<dbReference type="KEGG" id="elq:Ga0102493_111287"/>
<dbReference type="InterPro" id="IPR041374">
    <property type="entry name" value="BaeRF_family12"/>
</dbReference>
<reference evidence="1 2" key="1">
    <citation type="submission" date="2014-04" db="EMBL/GenBank/DDBJ databases">
        <title>A comprehensive comparison of genomes of Erythrobacter spp. Strains.</title>
        <authorList>
            <person name="Zheng Q."/>
        </authorList>
    </citation>
    <scope>NUCLEOTIDE SEQUENCE [LARGE SCALE GENOMIC DNA]</scope>
    <source>
        <strain evidence="1 2">DSM 8509</strain>
    </source>
</reference>
<evidence type="ECO:0000313" key="1">
    <source>
        <dbReference type="EMBL" id="KEO89604.1"/>
    </source>
</evidence>
<dbReference type="RefSeq" id="WP_034906564.1">
    <property type="nucleotide sequence ID" value="NZ_CP017057.1"/>
</dbReference>
<dbReference type="OrthoDB" id="9812459at2"/>
<sequence length="135" mass="14788">MKLPAKAHVAVVDGETFSLFRNEGQIFDPSLAVEDSPELDPTNFSAGIRHQDDIGQRHGRTDLNELAHGAAAAEWLNEKAIAGKLHDVLVIADPKTLGEMRQHYHTELKKRLVGEIDKTLTNRSTGEIEKAIAAA</sequence>
<organism evidence="1 2">
    <name type="scientific">Erythrobacter litoralis</name>
    <dbReference type="NCBI Taxonomy" id="39960"/>
    <lineage>
        <taxon>Bacteria</taxon>
        <taxon>Pseudomonadati</taxon>
        <taxon>Pseudomonadota</taxon>
        <taxon>Alphaproteobacteria</taxon>
        <taxon>Sphingomonadales</taxon>
        <taxon>Erythrobacteraceae</taxon>
        <taxon>Erythrobacter/Porphyrobacter group</taxon>
        <taxon>Erythrobacter</taxon>
    </lineage>
</organism>
<keyword evidence="2" id="KW-1185">Reference proteome</keyword>
<dbReference type="EMBL" id="JMIX01000014">
    <property type="protein sequence ID" value="KEO89604.1"/>
    <property type="molecule type" value="Genomic_DNA"/>
</dbReference>
<dbReference type="Pfam" id="PF18856">
    <property type="entry name" value="baeRF_family12"/>
    <property type="match status" value="1"/>
</dbReference>
<comment type="caution">
    <text evidence="1">The sequence shown here is derived from an EMBL/GenBank/DDBJ whole genome shotgun (WGS) entry which is preliminary data.</text>
</comment>
<dbReference type="AlphaFoldDB" id="A0A074M894"/>
<dbReference type="Proteomes" id="UP000027866">
    <property type="component" value="Unassembled WGS sequence"/>
</dbReference>
<dbReference type="PATRIC" id="fig|39960.10.peg.361"/>
<protein>
    <submittedName>
        <fullName evidence="1">Attachment protein</fullName>
    </submittedName>
</protein>
<accession>A0A074M894</accession>
<evidence type="ECO:0000313" key="2">
    <source>
        <dbReference type="Proteomes" id="UP000027866"/>
    </source>
</evidence>
<gene>
    <name evidence="1" type="ORF">EH32_03625</name>
</gene>
<name>A0A074M894_9SPHN</name>
<proteinExistence type="predicted"/>